<keyword evidence="10 12" id="KW-0472">Membrane</keyword>
<dbReference type="InterPro" id="IPR003660">
    <property type="entry name" value="HAMP_dom"/>
</dbReference>
<feature type="compositionally biased region" description="Basic and acidic residues" evidence="11">
    <location>
        <begin position="466"/>
        <end position="476"/>
    </location>
</feature>
<dbReference type="Pfam" id="PF00512">
    <property type="entry name" value="HisKA"/>
    <property type="match status" value="1"/>
</dbReference>
<dbReference type="SMART" id="SM00388">
    <property type="entry name" value="HisKA"/>
    <property type="match status" value="1"/>
</dbReference>
<accession>A0A916XVV3</accession>
<dbReference type="Pfam" id="PF02518">
    <property type="entry name" value="HATPase_c"/>
    <property type="match status" value="1"/>
</dbReference>
<reference evidence="15" key="2">
    <citation type="submission" date="2020-09" db="EMBL/GenBank/DDBJ databases">
        <authorList>
            <person name="Sun Q."/>
            <person name="Zhou Y."/>
        </authorList>
    </citation>
    <scope>NUCLEOTIDE SEQUENCE</scope>
    <source>
        <strain evidence="15">CGMCC 1.15493</strain>
    </source>
</reference>
<dbReference type="PANTHER" id="PTHR45436">
    <property type="entry name" value="SENSOR HISTIDINE KINASE YKOH"/>
    <property type="match status" value="1"/>
</dbReference>
<protein>
    <recommendedName>
        <fullName evidence="3">histidine kinase</fullName>
        <ecNumber evidence="3">2.7.13.3</ecNumber>
    </recommendedName>
</protein>
<reference evidence="15" key="1">
    <citation type="journal article" date="2014" name="Int. J. Syst. Evol. Microbiol.">
        <title>Complete genome sequence of Corynebacterium casei LMG S-19264T (=DSM 44701T), isolated from a smear-ripened cheese.</title>
        <authorList>
            <consortium name="US DOE Joint Genome Institute (JGI-PGF)"/>
            <person name="Walter F."/>
            <person name="Albersmeier A."/>
            <person name="Kalinowski J."/>
            <person name="Ruckert C."/>
        </authorList>
    </citation>
    <scope>NUCLEOTIDE SEQUENCE</scope>
    <source>
        <strain evidence="15">CGMCC 1.15493</strain>
    </source>
</reference>
<dbReference type="AlphaFoldDB" id="A0A916XVV3"/>
<evidence type="ECO:0000256" key="7">
    <source>
        <dbReference type="ARBA" id="ARBA00022777"/>
    </source>
</evidence>
<evidence type="ECO:0000256" key="2">
    <source>
        <dbReference type="ARBA" id="ARBA00004141"/>
    </source>
</evidence>
<evidence type="ECO:0000313" key="15">
    <source>
        <dbReference type="EMBL" id="GGD15868.1"/>
    </source>
</evidence>
<dbReference type="EMBL" id="BMJJ01000003">
    <property type="protein sequence ID" value="GGD15868.1"/>
    <property type="molecule type" value="Genomic_DNA"/>
</dbReference>
<evidence type="ECO:0000256" key="8">
    <source>
        <dbReference type="ARBA" id="ARBA00022989"/>
    </source>
</evidence>
<dbReference type="InterPro" id="IPR005467">
    <property type="entry name" value="His_kinase_dom"/>
</dbReference>
<evidence type="ECO:0000256" key="6">
    <source>
        <dbReference type="ARBA" id="ARBA00022692"/>
    </source>
</evidence>
<evidence type="ECO:0000256" key="10">
    <source>
        <dbReference type="ARBA" id="ARBA00023136"/>
    </source>
</evidence>
<evidence type="ECO:0000256" key="11">
    <source>
        <dbReference type="SAM" id="MobiDB-lite"/>
    </source>
</evidence>
<feature type="domain" description="HAMP" evidence="14">
    <location>
        <begin position="200"/>
        <end position="253"/>
    </location>
</feature>
<feature type="domain" description="Histidine kinase" evidence="13">
    <location>
        <begin position="261"/>
        <end position="458"/>
    </location>
</feature>
<sequence>MTGRDARTAPPLIIVVARRILGFAALAITLQMGIVFFDYWFDDGELGRLLIENETAVIAEEYRHPRRATDPFPSAALQERYGLSGASNPQAGYFYRIRLDDGRVLAGNCPDDCADHFLPLTVHPPAFWDRPIRPGKPLTVAGGRTFDFGDRAPLVVEFASVGDPRRLVNGVIFHEMVDHMIVPMGLMLFVVIGATILSIRKTLVPVATAARAADRLDPRLPLRQLSTEGMPAEVADLTRVVNRAFDRVAELVRSQKLFSAAIAHEIRTPVAIVKLELARIEDPRARKAERDLDRLTHTLEQLTALARLDAVEGEAFHTASLSRIARDAVAELAPLVFASGRTIALQDETDATVLVVPSLISTLLRNLVENAVKHTRTGTTITVAVEAPGSLVVSDDGDGFAVAQGRVGTEVGMVNTAGSLGIGLKIAERIAALHGALLRVDSAPGHGTTVRLVMEPASAEWTTADSVRHASSENRDTPVANADP</sequence>
<organism evidence="15 16">
    <name type="scientific">Aureimonas glaciei</name>
    <dbReference type="NCBI Taxonomy" id="1776957"/>
    <lineage>
        <taxon>Bacteria</taxon>
        <taxon>Pseudomonadati</taxon>
        <taxon>Pseudomonadota</taxon>
        <taxon>Alphaproteobacteria</taxon>
        <taxon>Hyphomicrobiales</taxon>
        <taxon>Aurantimonadaceae</taxon>
        <taxon>Aureimonas</taxon>
    </lineage>
</organism>
<dbReference type="InterPro" id="IPR036097">
    <property type="entry name" value="HisK_dim/P_sf"/>
</dbReference>
<evidence type="ECO:0000256" key="5">
    <source>
        <dbReference type="ARBA" id="ARBA00022679"/>
    </source>
</evidence>
<dbReference type="CDD" id="cd00082">
    <property type="entry name" value="HisKA"/>
    <property type="match status" value="1"/>
</dbReference>
<feature type="transmembrane region" description="Helical" evidence="12">
    <location>
        <begin position="20"/>
        <end position="41"/>
    </location>
</feature>
<dbReference type="Gene3D" id="1.10.287.130">
    <property type="match status" value="1"/>
</dbReference>
<evidence type="ECO:0000256" key="4">
    <source>
        <dbReference type="ARBA" id="ARBA00022553"/>
    </source>
</evidence>
<dbReference type="RefSeq" id="WP_188850255.1">
    <property type="nucleotide sequence ID" value="NZ_BMJJ01000003.1"/>
</dbReference>
<proteinExistence type="predicted"/>
<gene>
    <name evidence="15" type="ORF">GCM10011335_18300</name>
</gene>
<comment type="catalytic activity">
    <reaction evidence="1">
        <text>ATP + protein L-histidine = ADP + protein N-phospho-L-histidine.</text>
        <dbReference type="EC" id="2.7.13.3"/>
    </reaction>
</comment>
<comment type="subcellular location">
    <subcellularLocation>
        <location evidence="2">Membrane</location>
        <topology evidence="2">Multi-pass membrane protein</topology>
    </subcellularLocation>
</comment>
<name>A0A916XVV3_9HYPH</name>
<evidence type="ECO:0000259" key="13">
    <source>
        <dbReference type="PROSITE" id="PS50109"/>
    </source>
</evidence>
<evidence type="ECO:0000256" key="1">
    <source>
        <dbReference type="ARBA" id="ARBA00000085"/>
    </source>
</evidence>
<dbReference type="SUPFAM" id="SSF55874">
    <property type="entry name" value="ATPase domain of HSP90 chaperone/DNA topoisomerase II/histidine kinase"/>
    <property type="match status" value="1"/>
</dbReference>
<keyword evidence="16" id="KW-1185">Reference proteome</keyword>
<dbReference type="PROSITE" id="PS50109">
    <property type="entry name" value="HIS_KIN"/>
    <property type="match status" value="1"/>
</dbReference>
<dbReference type="SMART" id="SM00387">
    <property type="entry name" value="HATPase_c"/>
    <property type="match status" value="1"/>
</dbReference>
<dbReference type="InterPro" id="IPR036890">
    <property type="entry name" value="HATPase_C_sf"/>
</dbReference>
<feature type="region of interest" description="Disordered" evidence="11">
    <location>
        <begin position="462"/>
        <end position="484"/>
    </location>
</feature>
<keyword evidence="4" id="KW-0597">Phosphoprotein</keyword>
<evidence type="ECO:0000256" key="9">
    <source>
        <dbReference type="ARBA" id="ARBA00023012"/>
    </source>
</evidence>
<evidence type="ECO:0000256" key="3">
    <source>
        <dbReference type="ARBA" id="ARBA00012438"/>
    </source>
</evidence>
<dbReference type="Proteomes" id="UP000613160">
    <property type="component" value="Unassembled WGS sequence"/>
</dbReference>
<keyword evidence="9" id="KW-0902">Two-component regulatory system</keyword>
<evidence type="ECO:0000259" key="14">
    <source>
        <dbReference type="PROSITE" id="PS50885"/>
    </source>
</evidence>
<evidence type="ECO:0000256" key="12">
    <source>
        <dbReference type="SAM" id="Phobius"/>
    </source>
</evidence>
<dbReference type="PANTHER" id="PTHR45436:SF15">
    <property type="entry name" value="SENSOR HISTIDINE KINASE CUSS"/>
    <property type="match status" value="1"/>
</dbReference>
<dbReference type="SUPFAM" id="SSF47384">
    <property type="entry name" value="Homodimeric domain of signal transducing histidine kinase"/>
    <property type="match status" value="1"/>
</dbReference>
<keyword evidence="8 12" id="KW-1133">Transmembrane helix</keyword>
<keyword evidence="6 12" id="KW-0812">Transmembrane</keyword>
<dbReference type="InterPro" id="IPR050428">
    <property type="entry name" value="TCS_sensor_his_kinase"/>
</dbReference>
<dbReference type="InterPro" id="IPR003661">
    <property type="entry name" value="HisK_dim/P_dom"/>
</dbReference>
<dbReference type="GO" id="GO:0005886">
    <property type="term" value="C:plasma membrane"/>
    <property type="evidence" value="ECO:0007669"/>
    <property type="project" value="TreeGrafter"/>
</dbReference>
<dbReference type="Gene3D" id="3.30.565.10">
    <property type="entry name" value="Histidine kinase-like ATPase, C-terminal domain"/>
    <property type="match status" value="1"/>
</dbReference>
<keyword evidence="7 15" id="KW-0418">Kinase</keyword>
<dbReference type="PROSITE" id="PS50885">
    <property type="entry name" value="HAMP"/>
    <property type="match status" value="1"/>
</dbReference>
<dbReference type="GO" id="GO:0000155">
    <property type="term" value="F:phosphorelay sensor kinase activity"/>
    <property type="evidence" value="ECO:0007669"/>
    <property type="project" value="InterPro"/>
</dbReference>
<evidence type="ECO:0000313" key="16">
    <source>
        <dbReference type="Proteomes" id="UP000613160"/>
    </source>
</evidence>
<keyword evidence="5" id="KW-0808">Transferase</keyword>
<comment type="caution">
    <text evidence="15">The sequence shown here is derived from an EMBL/GenBank/DDBJ whole genome shotgun (WGS) entry which is preliminary data.</text>
</comment>
<dbReference type="EC" id="2.7.13.3" evidence="3"/>
<dbReference type="InterPro" id="IPR003594">
    <property type="entry name" value="HATPase_dom"/>
</dbReference>